<dbReference type="Proteomes" id="UP000219068">
    <property type="component" value="Unassembled WGS sequence"/>
</dbReference>
<sequence length="161" mass="18251">MNDKDADKNQNPLSPAVTILLEWLRGNEEQVGLSFDGPKMNSKQRRDFLTSIAEYYCPEHSGLCRVPRHRELRRNLNLVDTLTQATRTVVRGNPEHHDGVLTVNFALAESLICHEEYIEFTLSQHLATEFRCNTQALSLIRAALSEDKYGNHFKATAGLQA</sequence>
<organism evidence="1 2">
    <name type="scientific">Thalassospira xiamenensis</name>
    <dbReference type="NCBI Taxonomy" id="220697"/>
    <lineage>
        <taxon>Bacteria</taxon>
        <taxon>Pseudomonadati</taxon>
        <taxon>Pseudomonadota</taxon>
        <taxon>Alphaproteobacteria</taxon>
        <taxon>Rhodospirillales</taxon>
        <taxon>Thalassospiraceae</taxon>
        <taxon>Thalassospira</taxon>
    </lineage>
</organism>
<name>A0A285TQW9_9PROT</name>
<dbReference type="AlphaFoldDB" id="A0A285TQW9"/>
<reference evidence="1 2" key="1">
    <citation type="submission" date="2017-08" db="EMBL/GenBank/DDBJ databases">
        <authorList>
            <person name="de Groot N.N."/>
        </authorList>
    </citation>
    <scope>NUCLEOTIDE SEQUENCE [LARGE SCALE GENOMIC DNA]</scope>
    <source>
        <strain evidence="1 2">USBA 78</strain>
    </source>
</reference>
<gene>
    <name evidence="1" type="ORF">SAMN05428964_1054</name>
</gene>
<protein>
    <submittedName>
        <fullName evidence="1">Uncharacterized protein</fullName>
    </submittedName>
</protein>
<evidence type="ECO:0000313" key="2">
    <source>
        <dbReference type="Proteomes" id="UP000219068"/>
    </source>
</evidence>
<accession>A0A285TQW9</accession>
<proteinExistence type="predicted"/>
<dbReference type="RefSeq" id="WP_097052585.1">
    <property type="nucleotide sequence ID" value="NZ_OBMM01000005.1"/>
</dbReference>
<evidence type="ECO:0000313" key="1">
    <source>
        <dbReference type="EMBL" id="SOC25868.1"/>
    </source>
</evidence>
<dbReference type="EMBL" id="OBMM01000005">
    <property type="protein sequence ID" value="SOC25868.1"/>
    <property type="molecule type" value="Genomic_DNA"/>
</dbReference>